<comment type="similarity">
    <text evidence="5">Belongs to the PrsA family.</text>
</comment>
<evidence type="ECO:0000256" key="2">
    <source>
        <dbReference type="ARBA" id="ARBA00022729"/>
    </source>
</evidence>
<comment type="catalytic activity">
    <reaction evidence="1 5">
        <text>[protein]-peptidylproline (omega=180) = [protein]-peptidylproline (omega=0)</text>
        <dbReference type="Rhea" id="RHEA:16237"/>
        <dbReference type="Rhea" id="RHEA-COMP:10747"/>
        <dbReference type="Rhea" id="RHEA-COMP:10748"/>
        <dbReference type="ChEBI" id="CHEBI:83833"/>
        <dbReference type="ChEBI" id="CHEBI:83834"/>
        <dbReference type="EC" id="5.2.1.8"/>
    </reaction>
</comment>
<dbReference type="GO" id="GO:0003755">
    <property type="term" value="F:peptidyl-prolyl cis-trans isomerase activity"/>
    <property type="evidence" value="ECO:0007669"/>
    <property type="project" value="UniProtKB-UniRule"/>
</dbReference>
<dbReference type="EMBL" id="RSFW01000021">
    <property type="protein sequence ID" value="RSD25028.1"/>
    <property type="molecule type" value="Genomic_DNA"/>
</dbReference>
<dbReference type="Gene3D" id="3.10.50.40">
    <property type="match status" value="1"/>
</dbReference>
<sequence length="288" mass="32528">MKKNKVMMILAVVVLGLILTMTMAFSKKETAASINGEKITKDDLNGKLTEMYGADVLDSLITNKVIEMEAEKQKVKVTGSEIDEELTRLQESYGGEAAFSAALEQNNVSIDRIREDIEIYLLAEKMIKPDLSISDEEITTYFEENKDSFGQKEQVQASHILVEDEETAKKVKEDLENGKDFAELAKEYSTDTSNAADGGELGYFGKGEMTEEFEKEAFALEINAISEPVKTDFGYHIIKVTDKKAAKEAALEEHKKEIEELLFDEKIQAQYPVWLEEKKADYEIKNYL</sequence>
<keyword evidence="3 5" id="KW-0697">Rotamase</keyword>
<comment type="caution">
    <text evidence="8">The sequence shown here is derived from an EMBL/GenBank/DDBJ whole genome shotgun (WGS) entry which is preliminary data.</text>
</comment>
<evidence type="ECO:0000256" key="6">
    <source>
        <dbReference type="SAM" id="Coils"/>
    </source>
</evidence>
<evidence type="ECO:0000256" key="5">
    <source>
        <dbReference type="HAMAP-Rule" id="MF_01145"/>
    </source>
</evidence>
<dbReference type="InterPro" id="IPR050245">
    <property type="entry name" value="PrsA_foldase"/>
</dbReference>
<dbReference type="InterPro" id="IPR046357">
    <property type="entry name" value="PPIase_dom_sf"/>
</dbReference>
<name>A0A3R9FCM6_9BACI</name>
<dbReference type="GO" id="GO:0006457">
    <property type="term" value="P:protein folding"/>
    <property type="evidence" value="ECO:0007669"/>
    <property type="project" value="UniProtKB-UniRule"/>
</dbReference>
<dbReference type="HAMAP" id="MF_01145">
    <property type="entry name" value="Foldase_PrsA"/>
    <property type="match status" value="1"/>
</dbReference>
<protein>
    <recommendedName>
        <fullName evidence="5">Foldase protein PrsA</fullName>
        <ecNumber evidence="5">5.2.1.8</ecNumber>
    </recommendedName>
</protein>
<dbReference type="PROSITE" id="PS01096">
    <property type="entry name" value="PPIC_PPIASE_1"/>
    <property type="match status" value="1"/>
</dbReference>
<dbReference type="OrthoDB" id="14196at2"/>
<evidence type="ECO:0000256" key="4">
    <source>
        <dbReference type="ARBA" id="ARBA00023235"/>
    </source>
</evidence>
<dbReference type="PANTHER" id="PTHR47245:SF1">
    <property type="entry name" value="FOLDASE PROTEIN PRSA"/>
    <property type="match status" value="1"/>
</dbReference>
<accession>A0A3R9FCM6</accession>
<dbReference type="Pfam" id="PF13624">
    <property type="entry name" value="SurA_N_3"/>
    <property type="match status" value="1"/>
</dbReference>
<keyword evidence="5" id="KW-0472">Membrane</keyword>
<keyword evidence="2 5" id="KW-0732">Signal</keyword>
<evidence type="ECO:0000256" key="1">
    <source>
        <dbReference type="ARBA" id="ARBA00000971"/>
    </source>
</evidence>
<dbReference type="Pfam" id="PF13616">
    <property type="entry name" value="Rotamase_3"/>
    <property type="match status" value="1"/>
</dbReference>
<reference evidence="9" key="1">
    <citation type="submission" date="2018-12" db="EMBL/GenBank/DDBJ databases">
        <title>Bacillus chawlae sp. nov., Bacillus glennii sp. nov., and Bacillus saganii sp. nov. Isolated from the Vehicle Assembly Building at Kennedy Space Center where the Viking Spacecraft were Assembled.</title>
        <authorList>
            <person name="Seuylemezian A."/>
            <person name="Vaishampayan P."/>
        </authorList>
    </citation>
    <scope>NUCLEOTIDE SEQUENCE [LARGE SCALE GENOMIC DNA]</scope>
    <source>
        <strain evidence="9">DSM 13966</strain>
    </source>
</reference>
<dbReference type="Gene3D" id="1.10.4030.10">
    <property type="entry name" value="Porin chaperone SurA, peptide-binding domain"/>
    <property type="match status" value="1"/>
</dbReference>
<keyword evidence="4 5" id="KW-0413">Isomerase</keyword>
<keyword evidence="6" id="KW-0175">Coiled coil</keyword>
<dbReference type="AlphaFoldDB" id="A0A3R9FCM6"/>
<feature type="domain" description="PpiC" evidence="7">
    <location>
        <begin position="152"/>
        <end position="242"/>
    </location>
</feature>
<evidence type="ECO:0000313" key="9">
    <source>
        <dbReference type="Proteomes" id="UP000279911"/>
    </source>
</evidence>
<feature type="coiled-coil region" evidence="6">
    <location>
        <begin position="237"/>
        <end position="264"/>
    </location>
</feature>
<dbReference type="SUPFAM" id="SSF54534">
    <property type="entry name" value="FKBP-like"/>
    <property type="match status" value="1"/>
</dbReference>
<dbReference type="InterPro" id="IPR023059">
    <property type="entry name" value="Foldase_PrsA"/>
</dbReference>
<dbReference type="Proteomes" id="UP000279911">
    <property type="component" value="Unassembled WGS sequence"/>
</dbReference>
<dbReference type="InterPro" id="IPR023058">
    <property type="entry name" value="PPIase_PpiC_CS"/>
</dbReference>
<proteinExistence type="inferred from homology"/>
<evidence type="ECO:0000256" key="3">
    <source>
        <dbReference type="ARBA" id="ARBA00023110"/>
    </source>
</evidence>
<keyword evidence="5" id="KW-1003">Cell membrane</keyword>
<organism evidence="8 9">
    <name type="scientific">Mesobacillus subterraneus</name>
    <dbReference type="NCBI Taxonomy" id="285983"/>
    <lineage>
        <taxon>Bacteria</taxon>
        <taxon>Bacillati</taxon>
        <taxon>Bacillota</taxon>
        <taxon>Bacilli</taxon>
        <taxon>Bacillales</taxon>
        <taxon>Bacillaceae</taxon>
        <taxon>Mesobacillus</taxon>
    </lineage>
</organism>
<dbReference type="EC" id="5.2.1.8" evidence="5"/>
<dbReference type="InterPro" id="IPR000297">
    <property type="entry name" value="PPIase_PpiC"/>
</dbReference>
<dbReference type="PROSITE" id="PS50198">
    <property type="entry name" value="PPIC_PPIASE_2"/>
    <property type="match status" value="1"/>
</dbReference>
<evidence type="ECO:0000313" key="8">
    <source>
        <dbReference type="EMBL" id="RSD25028.1"/>
    </source>
</evidence>
<comment type="function">
    <text evidence="5">Plays a major role in protein secretion by helping the post-translocational extracellular folding of several secreted proteins.</text>
</comment>
<dbReference type="PANTHER" id="PTHR47245">
    <property type="entry name" value="PEPTIDYLPROLYL ISOMERASE"/>
    <property type="match status" value="1"/>
</dbReference>
<evidence type="ECO:0000259" key="7">
    <source>
        <dbReference type="PROSITE" id="PS50198"/>
    </source>
</evidence>
<gene>
    <name evidence="5" type="primary">prsA</name>
    <name evidence="8" type="ORF">EJA10_18365</name>
</gene>